<keyword evidence="3" id="KW-1185">Reference proteome</keyword>
<dbReference type="EMBL" id="CAXAMM010000581">
    <property type="protein sequence ID" value="CAK8988089.1"/>
    <property type="molecule type" value="Genomic_DNA"/>
</dbReference>
<keyword evidence="2" id="KW-0687">Ribonucleoprotein</keyword>
<reference evidence="2 3" key="1">
    <citation type="submission" date="2024-02" db="EMBL/GenBank/DDBJ databases">
        <authorList>
            <person name="Chen Y."/>
            <person name="Shah S."/>
            <person name="Dougan E. K."/>
            <person name="Thang M."/>
            <person name="Chan C."/>
        </authorList>
    </citation>
    <scope>NUCLEOTIDE SEQUENCE [LARGE SCALE GENOMIC DNA]</scope>
</reference>
<dbReference type="Proteomes" id="UP001642464">
    <property type="component" value="Unassembled WGS sequence"/>
</dbReference>
<comment type="caution">
    <text evidence="2">The sequence shown here is derived from an EMBL/GenBank/DDBJ whole genome shotgun (WGS) entry which is preliminary data.</text>
</comment>
<accession>A0ABP0KRZ6</accession>
<evidence type="ECO:0000313" key="1">
    <source>
        <dbReference type="EMBL" id="CAK8988089.1"/>
    </source>
</evidence>
<dbReference type="EMBL" id="CAXAMM010012736">
    <property type="protein sequence ID" value="CAK9029656.1"/>
    <property type="molecule type" value="Genomic_DNA"/>
</dbReference>
<evidence type="ECO:0000313" key="2">
    <source>
        <dbReference type="EMBL" id="CAK9029656.1"/>
    </source>
</evidence>
<dbReference type="GO" id="GO:0005840">
    <property type="term" value="C:ribosome"/>
    <property type="evidence" value="ECO:0007669"/>
    <property type="project" value="UniProtKB-KW"/>
</dbReference>
<organism evidence="2 3">
    <name type="scientific">Durusdinium trenchii</name>
    <dbReference type="NCBI Taxonomy" id="1381693"/>
    <lineage>
        <taxon>Eukaryota</taxon>
        <taxon>Sar</taxon>
        <taxon>Alveolata</taxon>
        <taxon>Dinophyceae</taxon>
        <taxon>Suessiales</taxon>
        <taxon>Symbiodiniaceae</taxon>
        <taxon>Durusdinium</taxon>
    </lineage>
</organism>
<evidence type="ECO:0000313" key="3">
    <source>
        <dbReference type="Proteomes" id="UP001642464"/>
    </source>
</evidence>
<keyword evidence="2" id="KW-0689">Ribosomal protein</keyword>
<gene>
    <name evidence="1" type="ORF">SCF082_LOCUS1243</name>
    <name evidence="2" type="ORF">SCF082_LOCUS18888</name>
</gene>
<sequence length="104" mass="11486">MSELGHGEFGEVIDKFHSHNLAELGVPVEARPRRGEQHLGRHGYTLRHRSGAAIEVLLKQRAYVVKRLSSDLPADANAGKGQVTWSKYGGPVLAWQEATRRAGF</sequence>
<name>A0ABP0KRZ6_9DINO</name>
<proteinExistence type="predicted"/>
<protein>
    <submittedName>
        <fullName evidence="2">30S ribosomal protein S6</fullName>
    </submittedName>
</protein>